<accession>A0A6L2MVF7</accession>
<dbReference type="AlphaFoldDB" id="A0A6L2MVF7"/>
<keyword evidence="4" id="KW-0255">Endonuclease</keyword>
<keyword evidence="5" id="KW-0378">Hydrolase</keyword>
<dbReference type="InterPro" id="IPR041373">
    <property type="entry name" value="RT_RNaseH"/>
</dbReference>
<keyword evidence="3" id="KW-0540">Nuclease</keyword>
<feature type="domain" description="Reverse transcriptase RNase H-like" evidence="8">
    <location>
        <begin position="496"/>
        <end position="539"/>
    </location>
</feature>
<dbReference type="GO" id="GO:0004519">
    <property type="term" value="F:endonuclease activity"/>
    <property type="evidence" value="ECO:0007669"/>
    <property type="project" value="UniProtKB-KW"/>
</dbReference>
<evidence type="ECO:0000313" key="9">
    <source>
        <dbReference type="EMBL" id="GEU77996.1"/>
    </source>
</evidence>
<evidence type="ECO:0000259" key="8">
    <source>
        <dbReference type="Pfam" id="PF17917"/>
    </source>
</evidence>
<evidence type="ECO:0000256" key="3">
    <source>
        <dbReference type="ARBA" id="ARBA00022722"/>
    </source>
</evidence>
<evidence type="ECO:0000256" key="5">
    <source>
        <dbReference type="ARBA" id="ARBA00022801"/>
    </source>
</evidence>
<dbReference type="InterPro" id="IPR000477">
    <property type="entry name" value="RT_dom"/>
</dbReference>
<dbReference type="InterPro" id="IPR043502">
    <property type="entry name" value="DNA/RNA_pol_sf"/>
</dbReference>
<keyword evidence="2" id="KW-0548">Nucleotidyltransferase</keyword>
<dbReference type="EMBL" id="BKCJ010007584">
    <property type="protein sequence ID" value="GEU77996.1"/>
    <property type="molecule type" value="Genomic_DNA"/>
</dbReference>
<protein>
    <submittedName>
        <fullName evidence="9">Reverse transcriptase domain-containing protein</fullName>
    </submittedName>
</protein>
<evidence type="ECO:0000256" key="6">
    <source>
        <dbReference type="ARBA" id="ARBA00022918"/>
    </source>
</evidence>
<dbReference type="SUPFAM" id="SSF56672">
    <property type="entry name" value="DNA/RNA polymerases"/>
    <property type="match status" value="1"/>
</dbReference>
<sequence>MSTRSSAINLFPPLDNPELIIQRRSHADSTLLNDFEMATEGNGDPPVPDLRTMQELCQPSLNGQGGPISPIAIQATNFGLKNDMIQQLPLSKPRTYMLREPIKVVILTNLKMNTASSSGSRTLPSNTITNPKEDLKGITTCSGNAYQGPTIPTTSSPLPQVVELLGFSDVIASGTPTPHYDPIVSTSSPTLTPFGDSDFLLEEVDAFLALEDDPTLPEVDHSYLDTEGDILPLEAFLNDDPSLPPPTQGKYLPQDLPPHLEYAFLEGDDKLPVIIAKDLSDEEKIALIKEVEKLLDAGLIYPISDSPWVIPVNCVSKKGGFTVVENEENELILTRLVTVWRVCIDYHKLNEATRKDHFPLPFMDQKLERLAENEYYCFLDGFSGYFQIPIDPKDQEKTTFTCPYGKFSYRHMPFSLCNAPGTFQRCMMAIFHNMIEKTMEVFMDDFLVFENSFKTCLSYLEKMLKRCEDTNLCLNWEKSHFMVKEGIALGHKISKNRIESYLIMNKIIVYTDHSTLKYLFSKKDSKARPLRWVLLLQEFKFKVIDIKGAENLAVDHLSRLENPHQNVLDPKEINETFPLETLNMVSFCGDSSTPWFSNFANYHAGNFVVKGMSSQQKNKFFKDMKHYFWNDPFLFKIYANQVIKRFHEAVLVFKREQIYTRGYRLLVEMGRSESAPYQRRSSFVCKYLKSLFARFGTPVLSLVIGERTSAMTSSQMSCLTFKTPIGCTPYKLVYGKACHLPIKLEHKAYWALKHANFNLQTAGDHRKVQLNELNELRNQAYENSLIYKEKTKRLNDSKIKDRVFNVDNRVLLFNSRLNIFSGKLKTRWSGPFTITHVFPYGTVELSQTDVLNFKANGHRLKQYFGEDIPKMVVPDLQTFPKDQ</sequence>
<dbReference type="Pfam" id="PF17917">
    <property type="entry name" value="RT_RNaseH"/>
    <property type="match status" value="1"/>
</dbReference>
<evidence type="ECO:0000256" key="1">
    <source>
        <dbReference type="ARBA" id="ARBA00022679"/>
    </source>
</evidence>
<dbReference type="Pfam" id="PF00078">
    <property type="entry name" value="RVT_1"/>
    <property type="match status" value="1"/>
</dbReference>
<evidence type="ECO:0000256" key="4">
    <source>
        <dbReference type="ARBA" id="ARBA00022759"/>
    </source>
</evidence>
<dbReference type="CDD" id="cd01647">
    <property type="entry name" value="RT_LTR"/>
    <property type="match status" value="1"/>
</dbReference>
<dbReference type="Gene3D" id="3.30.70.270">
    <property type="match status" value="1"/>
</dbReference>
<gene>
    <name evidence="9" type="ORF">Tci_049974</name>
</gene>
<proteinExistence type="predicted"/>
<keyword evidence="6 9" id="KW-0695">RNA-directed DNA polymerase</keyword>
<reference evidence="9" key="1">
    <citation type="journal article" date="2019" name="Sci. Rep.">
        <title>Draft genome of Tanacetum cinerariifolium, the natural source of mosquito coil.</title>
        <authorList>
            <person name="Yamashiro T."/>
            <person name="Shiraishi A."/>
            <person name="Satake H."/>
            <person name="Nakayama K."/>
        </authorList>
    </citation>
    <scope>NUCLEOTIDE SEQUENCE</scope>
</reference>
<dbReference type="GO" id="GO:0003964">
    <property type="term" value="F:RNA-directed DNA polymerase activity"/>
    <property type="evidence" value="ECO:0007669"/>
    <property type="project" value="UniProtKB-KW"/>
</dbReference>
<dbReference type="InterPro" id="IPR053134">
    <property type="entry name" value="RNA-dir_DNA_polymerase"/>
</dbReference>
<organism evidence="9">
    <name type="scientific">Tanacetum cinerariifolium</name>
    <name type="common">Dalmatian daisy</name>
    <name type="synonym">Chrysanthemum cinerariifolium</name>
    <dbReference type="NCBI Taxonomy" id="118510"/>
    <lineage>
        <taxon>Eukaryota</taxon>
        <taxon>Viridiplantae</taxon>
        <taxon>Streptophyta</taxon>
        <taxon>Embryophyta</taxon>
        <taxon>Tracheophyta</taxon>
        <taxon>Spermatophyta</taxon>
        <taxon>Magnoliopsida</taxon>
        <taxon>eudicotyledons</taxon>
        <taxon>Gunneridae</taxon>
        <taxon>Pentapetalae</taxon>
        <taxon>asterids</taxon>
        <taxon>campanulids</taxon>
        <taxon>Asterales</taxon>
        <taxon>Asteraceae</taxon>
        <taxon>Asteroideae</taxon>
        <taxon>Anthemideae</taxon>
        <taxon>Anthemidinae</taxon>
        <taxon>Tanacetum</taxon>
    </lineage>
</organism>
<dbReference type="PANTHER" id="PTHR24559">
    <property type="entry name" value="TRANSPOSON TY3-I GAG-POL POLYPROTEIN"/>
    <property type="match status" value="1"/>
</dbReference>
<evidence type="ECO:0000256" key="2">
    <source>
        <dbReference type="ARBA" id="ARBA00022695"/>
    </source>
</evidence>
<comment type="caution">
    <text evidence="9">The sequence shown here is derived from an EMBL/GenBank/DDBJ whole genome shotgun (WGS) entry which is preliminary data.</text>
</comment>
<dbReference type="GO" id="GO:0016787">
    <property type="term" value="F:hydrolase activity"/>
    <property type="evidence" value="ECO:0007669"/>
    <property type="project" value="UniProtKB-KW"/>
</dbReference>
<evidence type="ECO:0000259" key="7">
    <source>
        <dbReference type="Pfam" id="PF00078"/>
    </source>
</evidence>
<feature type="domain" description="Reverse transcriptase" evidence="7">
    <location>
        <begin position="339"/>
        <end position="493"/>
    </location>
</feature>
<keyword evidence="1" id="KW-0808">Transferase</keyword>
<dbReference type="InterPro" id="IPR043128">
    <property type="entry name" value="Rev_trsase/Diguanyl_cyclase"/>
</dbReference>
<dbReference type="Gene3D" id="3.10.10.10">
    <property type="entry name" value="HIV Type 1 Reverse Transcriptase, subunit A, domain 1"/>
    <property type="match status" value="1"/>
</dbReference>
<dbReference type="PANTHER" id="PTHR24559:SF444">
    <property type="entry name" value="REVERSE TRANSCRIPTASE DOMAIN-CONTAINING PROTEIN"/>
    <property type="match status" value="1"/>
</dbReference>
<name>A0A6L2MVF7_TANCI</name>